<keyword evidence="8" id="KW-0418">Kinase</keyword>
<feature type="domain" description="PTS EIIC type-1" evidence="14">
    <location>
        <begin position="2"/>
        <end position="408"/>
    </location>
</feature>
<dbReference type="EMBL" id="CP000927">
    <property type="protein sequence ID" value="ABZ69432.1"/>
    <property type="molecule type" value="Genomic_DNA"/>
</dbReference>
<dbReference type="eggNOG" id="COG1263">
    <property type="taxonomic scope" value="Bacteria"/>
</dbReference>
<evidence type="ECO:0000256" key="3">
    <source>
        <dbReference type="ARBA" id="ARBA00022475"/>
    </source>
</evidence>
<keyword evidence="9 12" id="KW-1133">Transmembrane helix</keyword>
<feature type="transmembrane region" description="Helical" evidence="12">
    <location>
        <begin position="266"/>
        <end position="287"/>
    </location>
</feature>
<comment type="subcellular location">
    <subcellularLocation>
        <location evidence="1">Cell membrane</location>
        <topology evidence="1">Multi-pass membrane protein</topology>
    </subcellularLocation>
</comment>
<feature type="transmembrane region" description="Helical" evidence="12">
    <location>
        <begin position="299"/>
        <end position="316"/>
    </location>
</feature>
<evidence type="ECO:0000256" key="12">
    <source>
        <dbReference type="SAM" id="Phobius"/>
    </source>
</evidence>
<dbReference type="GO" id="GO:0015764">
    <property type="term" value="P:N-acetylglucosamine transport"/>
    <property type="evidence" value="ECO:0007669"/>
    <property type="project" value="TreeGrafter"/>
</dbReference>
<keyword evidence="10 12" id="KW-0472">Membrane</keyword>
<dbReference type="GO" id="GO:0015572">
    <property type="term" value="F:N-acetylglucosamine transmembrane transporter activity"/>
    <property type="evidence" value="ECO:0007669"/>
    <property type="project" value="InterPro"/>
</dbReference>
<dbReference type="HOGENOM" id="CLU_012312_1_0_5"/>
<dbReference type="InterPro" id="IPR013013">
    <property type="entry name" value="PTS_EIIC_1"/>
</dbReference>
<feature type="transmembrane region" description="Helical" evidence="12">
    <location>
        <begin position="375"/>
        <end position="396"/>
    </location>
</feature>
<dbReference type="NCBIfam" id="TIGR00826">
    <property type="entry name" value="EIIB_glc"/>
    <property type="match status" value="1"/>
</dbReference>
<evidence type="ECO:0000256" key="1">
    <source>
        <dbReference type="ARBA" id="ARBA00004651"/>
    </source>
</evidence>
<feature type="domain" description="PTS EIIB type-1" evidence="13">
    <location>
        <begin position="523"/>
        <end position="601"/>
    </location>
</feature>
<feature type="active site" description="Phosphocysteine intermediate; for EIIB activity" evidence="11">
    <location>
        <position position="444"/>
    </location>
</feature>
<feature type="transmembrane region" description="Helical" evidence="12">
    <location>
        <begin position="36"/>
        <end position="58"/>
    </location>
</feature>
<accession>B0T4D2</accession>
<dbReference type="KEGG" id="cak:Caul_0295"/>
<dbReference type="InterPro" id="IPR010974">
    <property type="entry name" value="PTS_IIBC_nag"/>
</dbReference>
<evidence type="ECO:0000259" key="14">
    <source>
        <dbReference type="PROSITE" id="PS51103"/>
    </source>
</evidence>
<dbReference type="GO" id="GO:0019866">
    <property type="term" value="C:organelle inner membrane"/>
    <property type="evidence" value="ECO:0007669"/>
    <property type="project" value="InterPro"/>
</dbReference>
<dbReference type="InterPro" id="IPR050429">
    <property type="entry name" value="PTS_Glucose_EIICBA"/>
</dbReference>
<evidence type="ECO:0000256" key="5">
    <source>
        <dbReference type="ARBA" id="ARBA00022679"/>
    </source>
</evidence>
<dbReference type="PROSITE" id="PS51103">
    <property type="entry name" value="PTS_EIIC_TYPE_1"/>
    <property type="match status" value="1"/>
</dbReference>
<dbReference type="NCBIfam" id="TIGR01998">
    <property type="entry name" value="PTS-II-BC-nag"/>
    <property type="match status" value="1"/>
</dbReference>
<dbReference type="PANTHER" id="PTHR30009:SF4">
    <property type="entry name" value="PTS SYSTEM N-ACETYLGLUCOSAMINE-SPECIFIC EIICBA COMPONENT"/>
    <property type="match status" value="1"/>
</dbReference>
<keyword evidence="2" id="KW-0813">Transport</keyword>
<dbReference type="Pfam" id="PF02378">
    <property type="entry name" value="PTS_EIIC"/>
    <property type="match status" value="1"/>
</dbReference>
<keyword evidence="3" id="KW-1003">Cell membrane</keyword>
<dbReference type="InterPro" id="IPR036878">
    <property type="entry name" value="Glu_permease_IIB"/>
</dbReference>
<dbReference type="Pfam" id="PF00367">
    <property type="entry name" value="PTS_EIIB"/>
    <property type="match status" value="2"/>
</dbReference>
<dbReference type="GO" id="GO:0008982">
    <property type="term" value="F:protein-N(PI)-phosphohistidine-sugar phosphotransferase activity"/>
    <property type="evidence" value="ECO:0007669"/>
    <property type="project" value="InterPro"/>
</dbReference>
<evidence type="ECO:0000313" key="15">
    <source>
        <dbReference type="EMBL" id="ABZ69432.1"/>
    </source>
</evidence>
<dbReference type="eggNOG" id="COG1264">
    <property type="taxonomic scope" value="Bacteria"/>
</dbReference>
<organism evidence="15">
    <name type="scientific">Caulobacter sp. (strain K31)</name>
    <dbReference type="NCBI Taxonomy" id="366602"/>
    <lineage>
        <taxon>Bacteria</taxon>
        <taxon>Pseudomonadati</taxon>
        <taxon>Pseudomonadota</taxon>
        <taxon>Alphaproteobacteria</taxon>
        <taxon>Caulobacterales</taxon>
        <taxon>Caulobacteraceae</taxon>
        <taxon>Caulobacter</taxon>
    </lineage>
</organism>
<dbReference type="GO" id="GO:0090563">
    <property type="term" value="F:protein-phosphocysteine-sugar phosphotransferase activity"/>
    <property type="evidence" value="ECO:0007669"/>
    <property type="project" value="TreeGrafter"/>
</dbReference>
<dbReference type="Gene3D" id="3.30.1360.60">
    <property type="entry name" value="Glucose permease domain IIB"/>
    <property type="match status" value="2"/>
</dbReference>
<dbReference type="PROSITE" id="PS01035">
    <property type="entry name" value="PTS_EIIB_TYPE_1_CYS"/>
    <property type="match status" value="1"/>
</dbReference>
<protein>
    <submittedName>
        <fullName evidence="15">PTS system, N-acetylglucosamine-specific IIBC subunit</fullName>
    </submittedName>
</protein>
<dbReference type="GO" id="GO:0009401">
    <property type="term" value="P:phosphoenolpyruvate-dependent sugar phosphotransferase system"/>
    <property type="evidence" value="ECO:0007669"/>
    <property type="project" value="UniProtKB-KW"/>
</dbReference>
<dbReference type="OrthoDB" id="7571469at2"/>
<evidence type="ECO:0000256" key="6">
    <source>
        <dbReference type="ARBA" id="ARBA00022683"/>
    </source>
</evidence>
<feature type="transmembrane region" description="Helical" evidence="12">
    <location>
        <begin position="206"/>
        <end position="225"/>
    </location>
</feature>
<dbReference type="GO" id="GO:0016301">
    <property type="term" value="F:kinase activity"/>
    <property type="evidence" value="ECO:0007669"/>
    <property type="project" value="UniProtKB-KW"/>
</dbReference>
<feature type="transmembrane region" description="Helical" evidence="12">
    <location>
        <begin position="322"/>
        <end position="341"/>
    </location>
</feature>
<evidence type="ECO:0000256" key="7">
    <source>
        <dbReference type="ARBA" id="ARBA00022692"/>
    </source>
</evidence>
<name>B0T4D2_CAUSK</name>
<feature type="domain" description="PTS EIIB type-1" evidence="13">
    <location>
        <begin position="422"/>
        <end position="504"/>
    </location>
</feature>
<evidence type="ECO:0000259" key="13">
    <source>
        <dbReference type="PROSITE" id="PS51098"/>
    </source>
</evidence>
<dbReference type="GO" id="GO:0005886">
    <property type="term" value="C:plasma membrane"/>
    <property type="evidence" value="ECO:0007669"/>
    <property type="project" value="UniProtKB-SubCell"/>
</dbReference>
<dbReference type="InterPro" id="IPR003352">
    <property type="entry name" value="PTS_EIIC"/>
</dbReference>
<evidence type="ECO:0000256" key="10">
    <source>
        <dbReference type="ARBA" id="ARBA00023136"/>
    </source>
</evidence>
<gene>
    <name evidence="15" type="ordered locus">Caul_0295</name>
</gene>
<dbReference type="PROSITE" id="PS51098">
    <property type="entry name" value="PTS_EIIB_TYPE_1"/>
    <property type="match status" value="2"/>
</dbReference>
<keyword evidence="6" id="KW-0598">Phosphotransferase system</keyword>
<dbReference type="PANTHER" id="PTHR30009">
    <property type="entry name" value="CYTOCHROME C-TYPE SYNTHESIS PROTEIN AND PTS TRANSMEMBRANE COMPONENT"/>
    <property type="match status" value="1"/>
</dbReference>
<evidence type="ECO:0000256" key="2">
    <source>
        <dbReference type="ARBA" id="ARBA00022448"/>
    </source>
</evidence>
<dbReference type="STRING" id="366602.Caul_0295"/>
<feature type="transmembrane region" description="Helical" evidence="12">
    <location>
        <begin position="64"/>
        <end position="81"/>
    </location>
</feature>
<dbReference type="InterPro" id="IPR001996">
    <property type="entry name" value="PTS_IIB_1"/>
</dbReference>
<evidence type="ECO:0000256" key="4">
    <source>
        <dbReference type="ARBA" id="ARBA00022597"/>
    </source>
</evidence>
<feature type="transmembrane region" description="Helical" evidence="12">
    <location>
        <begin position="88"/>
        <end position="109"/>
    </location>
</feature>
<reference evidence="15" key="1">
    <citation type="submission" date="2008-01" db="EMBL/GenBank/DDBJ databases">
        <title>Complete sequence of chromosome of Caulobacter sp. K31.</title>
        <authorList>
            <consortium name="US DOE Joint Genome Institute"/>
            <person name="Copeland A."/>
            <person name="Lucas S."/>
            <person name="Lapidus A."/>
            <person name="Barry K."/>
            <person name="Glavina del Rio T."/>
            <person name="Dalin E."/>
            <person name="Tice H."/>
            <person name="Pitluck S."/>
            <person name="Bruce D."/>
            <person name="Goodwin L."/>
            <person name="Thompson L.S."/>
            <person name="Brettin T."/>
            <person name="Detter J.C."/>
            <person name="Han C."/>
            <person name="Schmutz J."/>
            <person name="Larimer F."/>
            <person name="Land M."/>
            <person name="Hauser L."/>
            <person name="Kyrpides N."/>
            <person name="Kim E."/>
            <person name="Stephens C."/>
            <person name="Richardson P."/>
        </authorList>
    </citation>
    <scope>NUCLEOTIDE SEQUENCE [LARGE SCALE GENOMIC DNA]</scope>
    <source>
        <strain evidence="15">K31</strain>
    </source>
</reference>
<dbReference type="InterPro" id="IPR018113">
    <property type="entry name" value="PTrfase_EIIB_Cys"/>
</dbReference>
<keyword evidence="4" id="KW-0762">Sugar transport</keyword>
<feature type="transmembrane region" description="Helical" evidence="12">
    <location>
        <begin position="177"/>
        <end position="200"/>
    </location>
</feature>
<feature type="active site" description="Phosphocysteine intermediate; for EIIB activity" evidence="11">
    <location>
        <position position="545"/>
    </location>
</feature>
<evidence type="ECO:0000256" key="9">
    <source>
        <dbReference type="ARBA" id="ARBA00022989"/>
    </source>
</evidence>
<evidence type="ECO:0000256" key="11">
    <source>
        <dbReference type="PROSITE-ProRule" id="PRU00421"/>
    </source>
</evidence>
<keyword evidence="7 12" id="KW-0812">Transmembrane</keyword>
<dbReference type="AlphaFoldDB" id="B0T4D2"/>
<sequence length="601" mass="62001">MKSPLEFLQPLGRALMLPIAVLPVAALLLRIGQDDLLGRAALAAMSGGVTLLVANVFAAAGGAIFGNLGLIFAIGVAVGLARENNGAAGLAGVVAYLVATKGVEALIVVPPDVVAAAAVDTVKGASDLVVAAWKAKAISKLSIPVGILSGLIGGVFYNRYSTIKLPEYLAFFGGRRFVPIAAGLAGVLLALVFGFGWHWLEAGVDGLTHIVTVSGNLGLFVYGVLNRLLIVTGLHHILNNVVWFILGDFHGATGDLNRFAAGDPTAGAFMSGFFPVMMFGLPAACLAMFHTARPERKKAVGGMLTSLALTSFLTGVTEPIEFSFMFLAPVLYAVHAVLTGLSMALMNMLDAKLGFGFSAGLFDYVLNFNKATRPLWLIPIGAIYFGVYYGLFRFFIQKFDLKTPGREPAEDLIVEAVAPSAGGRGADFLAALGGAGNLVSVDACTTRLRLIVVEQSAVSEPALKVLGARGVVKPSDKALQVVLGPIADQVAGEIRAAMGAPAPAQLVTTAATAPAALPTAADDGRAEALVSALGGSTNVEAVGACSSRLRLVVRDSAAVDEAALLAVDSRGVVRVGERAVHVVLGPDAERIGEAVRCLLPG</sequence>
<feature type="transmembrane region" description="Helical" evidence="12">
    <location>
        <begin position="137"/>
        <end position="157"/>
    </location>
</feature>
<dbReference type="SUPFAM" id="SSF55604">
    <property type="entry name" value="Glucose permease domain IIB"/>
    <property type="match status" value="2"/>
</dbReference>
<evidence type="ECO:0000256" key="8">
    <source>
        <dbReference type="ARBA" id="ARBA00022777"/>
    </source>
</evidence>
<proteinExistence type="predicted"/>
<dbReference type="CDD" id="cd00212">
    <property type="entry name" value="PTS_IIB_glc"/>
    <property type="match status" value="1"/>
</dbReference>
<keyword evidence="5" id="KW-0808">Transferase</keyword>
<feature type="transmembrane region" description="Helical" evidence="12">
    <location>
        <begin position="12"/>
        <end position="29"/>
    </location>
</feature>